<dbReference type="InterPro" id="IPR040115">
    <property type="entry name" value="Lnp"/>
</dbReference>
<protein>
    <recommendedName>
        <fullName evidence="1">Endoplasmic reticulum junction formation protein lunapark</fullName>
    </recommendedName>
</protein>
<keyword evidence="1" id="KW-0256">Endoplasmic reticulum</keyword>
<evidence type="ECO:0000259" key="3">
    <source>
        <dbReference type="Pfam" id="PF10058"/>
    </source>
</evidence>
<dbReference type="PANTHER" id="PTHR22166">
    <property type="entry name" value="ENDOPLASMIC RETICULUM JUNCTION FORMATION PROTEIN LUNAPARK"/>
    <property type="match status" value="1"/>
</dbReference>
<feature type="region of interest" description="Disordered" evidence="2">
    <location>
        <begin position="149"/>
        <end position="177"/>
    </location>
</feature>
<dbReference type="GO" id="GO:0008270">
    <property type="term" value="F:zinc ion binding"/>
    <property type="evidence" value="ECO:0007669"/>
    <property type="project" value="UniProtKB-KW"/>
</dbReference>
<comment type="domain">
    <text evidence="1">The C4-type zinc finger motif is necessary both for its ER three-way tubular junction localization and formation.</text>
</comment>
<dbReference type="PANTHER" id="PTHR22166:SF12">
    <property type="entry name" value="ENDOPLASMIC RETICULUM JUNCTION FORMATION PROTEIN LUNAPARK"/>
    <property type="match status" value="1"/>
</dbReference>
<comment type="similarity">
    <text evidence="1">Belongs to the lunapark family.</text>
</comment>
<feature type="region of interest" description="Disordered" evidence="2">
    <location>
        <begin position="296"/>
        <end position="340"/>
    </location>
</feature>
<dbReference type="GO" id="GO:0071788">
    <property type="term" value="P:endoplasmic reticulum tubular network maintenance"/>
    <property type="evidence" value="ECO:0007669"/>
    <property type="project" value="UniProtKB-UniRule"/>
</dbReference>
<feature type="compositionally biased region" description="Low complexity" evidence="2">
    <location>
        <begin position="327"/>
        <end position="340"/>
    </location>
</feature>
<dbReference type="STRING" id="984487.A0A1E4SNH7"/>
<feature type="domain" description="Lunapark zinc ribbon" evidence="3">
    <location>
        <begin position="224"/>
        <end position="280"/>
    </location>
</feature>
<accession>A0A1E4SNH7</accession>
<dbReference type="OrthoDB" id="1725934at2759"/>
<dbReference type="Pfam" id="PF10058">
    <property type="entry name" value="Zn_ribbon_10"/>
    <property type="match status" value="1"/>
</dbReference>
<comment type="function">
    <text evidence="1">Plays a role in determining ER morphology.</text>
</comment>
<dbReference type="InterPro" id="IPR019273">
    <property type="entry name" value="Lunapark_Znf"/>
</dbReference>
<dbReference type="RefSeq" id="XP_020066177.1">
    <property type="nucleotide sequence ID" value="XM_020207383.1"/>
</dbReference>
<reference evidence="5" key="1">
    <citation type="submission" date="2016-05" db="EMBL/GenBank/DDBJ databases">
        <title>Comparative genomics of biotechnologically important yeasts.</title>
        <authorList>
            <consortium name="DOE Joint Genome Institute"/>
            <person name="Riley R."/>
            <person name="Haridas S."/>
            <person name="Wolfe K.H."/>
            <person name="Lopes M.R."/>
            <person name="Hittinger C.T."/>
            <person name="Goker M."/>
            <person name="Salamov A."/>
            <person name="Wisecaver J."/>
            <person name="Long T.M."/>
            <person name="Aerts A.L."/>
            <person name="Barry K."/>
            <person name="Choi C."/>
            <person name="Clum A."/>
            <person name="Coughlan A.Y."/>
            <person name="Deshpande S."/>
            <person name="Douglass A.P."/>
            <person name="Hanson S.J."/>
            <person name="Klenk H.-P."/>
            <person name="Labutti K."/>
            <person name="Lapidus A."/>
            <person name="Lindquist E."/>
            <person name="Lipzen A."/>
            <person name="Meier-Kolthoff J.P."/>
            <person name="Ohm R.A."/>
            <person name="Otillar R.P."/>
            <person name="Pangilinan J."/>
            <person name="Peng Y."/>
            <person name="Rokas A."/>
            <person name="Rosa C.A."/>
            <person name="Scheuner C."/>
            <person name="Sibirny A.A."/>
            <person name="Slot J.C."/>
            <person name="Stielow J.B."/>
            <person name="Sun H."/>
            <person name="Kurtzman C.P."/>
            <person name="Blackwell M."/>
            <person name="Grigoriev I.V."/>
            <person name="Jeffries T.W."/>
        </authorList>
    </citation>
    <scope>NUCLEOTIDE SEQUENCE [LARGE SCALE GENOMIC DNA]</scope>
    <source>
        <strain evidence="5">NRRL Y-17324</strain>
    </source>
</reference>
<gene>
    <name evidence="4" type="ORF">CANTADRAFT_25325</name>
</gene>
<feature type="compositionally biased region" description="Basic and acidic residues" evidence="2">
    <location>
        <begin position="151"/>
        <end position="161"/>
    </location>
</feature>
<dbReference type="Proteomes" id="UP000094285">
    <property type="component" value="Unassembled WGS sequence"/>
</dbReference>
<name>A0A1E4SNH7_9ASCO</name>
<dbReference type="EMBL" id="KV453910">
    <property type="protein sequence ID" value="ODV81055.1"/>
    <property type="molecule type" value="Genomic_DNA"/>
</dbReference>
<evidence type="ECO:0000256" key="1">
    <source>
        <dbReference type="RuleBase" id="RU367073"/>
    </source>
</evidence>
<proteinExistence type="inferred from homology"/>
<evidence type="ECO:0000313" key="5">
    <source>
        <dbReference type="Proteomes" id="UP000094285"/>
    </source>
</evidence>
<dbReference type="GO" id="GO:1903373">
    <property type="term" value="P:positive regulation of endoplasmic reticulum tubular network organization"/>
    <property type="evidence" value="ECO:0007669"/>
    <property type="project" value="UniProtKB-UniRule"/>
</dbReference>
<evidence type="ECO:0000256" key="2">
    <source>
        <dbReference type="SAM" id="MobiDB-lite"/>
    </source>
</evidence>
<dbReference type="AlphaFoldDB" id="A0A1E4SNH7"/>
<dbReference type="GO" id="GO:0098826">
    <property type="term" value="C:endoplasmic reticulum tubular network membrane"/>
    <property type="evidence" value="ECO:0007669"/>
    <property type="project" value="UniProtKB-UniRule"/>
</dbReference>
<sequence>MVFGIFSKGFDPESFEKDLTGITDNISHTQQQIAGLQSRSKKLLSALVRYLVLGYIILNIYNYSQVPRGVVGLNKIQIYLKGQSGRQLIFLGLYPVVGYGLVRLIQWVFGVVVNNRTNRLRALRKKHTAKIDELKKITNFNTTNRLLTKYGNEDEKKKDKPLQPASNKPVAKPPATVNNLNARQQEEIAKLNLSKPETIAQNRPGNIGPKGTGISIDNKKPRTVQDRLLDLLIGSDNSESVESRFALICMNCYSHNGLAPPNCADPSQVKYACWKCGVMNGASAWDKELNELKEALPVEQGDSKAVTPEPVANDEQIEPETVEIVPSSTSATSTSTGVER</sequence>
<keyword evidence="1" id="KW-0863">Zinc-finger</keyword>
<dbReference type="GeneID" id="30981520"/>
<organism evidence="4 5">
    <name type="scientific">Suhomyces tanzawaensis NRRL Y-17324</name>
    <dbReference type="NCBI Taxonomy" id="984487"/>
    <lineage>
        <taxon>Eukaryota</taxon>
        <taxon>Fungi</taxon>
        <taxon>Dikarya</taxon>
        <taxon>Ascomycota</taxon>
        <taxon>Saccharomycotina</taxon>
        <taxon>Pichiomycetes</taxon>
        <taxon>Debaryomycetaceae</taxon>
        <taxon>Suhomyces</taxon>
    </lineage>
</organism>
<keyword evidence="1" id="KW-0862">Zinc</keyword>
<keyword evidence="5" id="KW-1185">Reference proteome</keyword>
<feature type="region of interest" description="Disordered" evidence="2">
    <location>
        <begin position="193"/>
        <end position="218"/>
    </location>
</feature>
<keyword evidence="1" id="KW-0479">Metal-binding</keyword>
<comment type="subcellular location">
    <subcellularLocation>
        <location evidence="1">Endoplasmic reticulum membrane</location>
        <topology evidence="1">Multi-pass membrane protein</topology>
    </subcellularLocation>
</comment>
<evidence type="ECO:0000313" key="4">
    <source>
        <dbReference type="EMBL" id="ODV81055.1"/>
    </source>
</evidence>